<dbReference type="KEGG" id="vg:22921739"/>
<dbReference type="Proteomes" id="UP000201058">
    <property type="component" value="Segment"/>
</dbReference>
<sequence>MNKIIFFKNQYINLLDSNIFIQNEKVNQTCDSEDVSISDDEVEYETSIRFKISEIIFTYYKEQFWDLIDTKKKEYVIYMSDDGYNLRIHSDKFQKKTEKERANFLIFMNNKFIPYTQTKSIESPAFKCIDFSKINTIVTRYTLLEYDENINDKPYDDDDIKYVRIVVESISNEKGVDYMFAAEVEYSNVSYENPNNLKVVNQTLFDLVSKILEPVWDSIDIKYDAIQPENVINIPSRIFHPIYKIDVNNYLIKYKFDGYKGKMIYTKKNFYYFDDLQKFKIIEVYPKVFEFFENIIFQFEIVSNVENTMNVLMLTDIIGVYINNTLYTLKPTDVLKVFSYISSISKSLDDITLNFRKDFNKQHSKYDKNFENIDGYCLQIQKPILPTDKCSNLKYDGFIIISNELEIKYKIPTCDVRLFNYMLYIDNMNEPVTSEMFYGSEYKNNKIYEISINPKGFVYILRSRYDRFLTSTIAEYENFIEISKIMIDNKVLKK</sequence>
<evidence type="ECO:0000313" key="1">
    <source>
        <dbReference type="EMBL" id="AJD20085.1"/>
    </source>
</evidence>
<gene>
    <name evidence="1" type="primary">lef-4</name>
    <name evidence="1" type="ORF">TONV_025</name>
</gene>
<proteinExistence type="predicted"/>
<keyword evidence="2" id="KW-1185">Reference proteome</keyword>
<dbReference type="RefSeq" id="YP_009116672.1">
    <property type="nucleotide sequence ID" value="NC_026242.1"/>
</dbReference>
<organism evidence="1 2">
    <name type="scientific">Tipula oleracea nudivirus</name>
    <dbReference type="NCBI Taxonomy" id="1546257"/>
    <lineage>
        <taxon>Viruses</taxon>
        <taxon>Viruses incertae sedis</taxon>
        <taxon>Naldaviricetes</taxon>
        <taxon>Lefavirales</taxon>
        <taxon>Nudiviridae</taxon>
        <taxon>Deltanudivirus</taxon>
        <taxon>Deltanudivirus tipoleraceae</taxon>
    </lineage>
</organism>
<dbReference type="EMBL" id="KM610234">
    <property type="protein sequence ID" value="AJD20085.1"/>
    <property type="molecule type" value="Genomic_DNA"/>
</dbReference>
<evidence type="ECO:0000313" key="2">
    <source>
        <dbReference type="Proteomes" id="UP000201058"/>
    </source>
</evidence>
<protein>
    <submittedName>
        <fullName evidence="1">LEF-4</fullName>
    </submittedName>
</protein>
<name>A0A0B4VFB9_9VIRU</name>
<dbReference type="GeneID" id="22921739"/>
<accession>A0A0B4VFB9</accession>
<reference evidence="1 2" key="1">
    <citation type="journal article" date="2015" name="J. Virol.">
        <title>The genome of the nucleopolyhedrosis-causing virus from Tipula oleracea sheds new light on the Nudiviridae family.</title>
        <authorList>
            <person name="Bezier A."/>
            <person name="Theze J."/>
            <person name="Gavory F."/>
            <person name="Gaillard J."/>
            <person name="Poulain J."/>
            <person name="Drezen J.M."/>
            <person name="Herniou E.A."/>
        </authorList>
    </citation>
    <scope>NUCLEOTIDE SEQUENCE [LARGE SCALE GENOMIC DNA]</scope>
    <source>
        <strain evidence="1">35</strain>
    </source>
</reference>